<proteinExistence type="inferred from homology"/>
<evidence type="ECO:0000313" key="8">
    <source>
        <dbReference type="EMBL" id="QEH35240.1"/>
    </source>
</evidence>
<dbReference type="EC" id="1.14.13.-" evidence="8"/>
<dbReference type="PRINTS" id="PR00469">
    <property type="entry name" value="PNDRDTASEII"/>
</dbReference>
<dbReference type="OrthoDB" id="9778740at2"/>
<dbReference type="Proteomes" id="UP000324233">
    <property type="component" value="Chromosome"/>
</dbReference>
<accession>A0A5B9W5I4</accession>
<comment type="similarity">
    <text evidence="2">Belongs to the FAD-binding monooxygenase family.</text>
</comment>
<dbReference type="Gene3D" id="3.50.50.60">
    <property type="entry name" value="FAD/NAD(P)-binding domain"/>
    <property type="match status" value="1"/>
</dbReference>
<evidence type="ECO:0000256" key="6">
    <source>
        <dbReference type="ARBA" id="ARBA00023002"/>
    </source>
</evidence>
<reference evidence="8 9" key="1">
    <citation type="submission" date="2019-08" db="EMBL/GenBank/DDBJ databases">
        <title>Deep-cultivation of Planctomycetes and their phenomic and genomic characterization uncovers novel biology.</title>
        <authorList>
            <person name="Wiegand S."/>
            <person name="Jogler M."/>
            <person name="Boedeker C."/>
            <person name="Pinto D."/>
            <person name="Vollmers J."/>
            <person name="Rivas-Marin E."/>
            <person name="Kohn T."/>
            <person name="Peeters S.H."/>
            <person name="Heuer A."/>
            <person name="Rast P."/>
            <person name="Oberbeckmann S."/>
            <person name="Bunk B."/>
            <person name="Jeske O."/>
            <person name="Meyerdierks A."/>
            <person name="Storesund J.E."/>
            <person name="Kallscheuer N."/>
            <person name="Luecker S."/>
            <person name="Lage O.M."/>
            <person name="Pohl T."/>
            <person name="Merkel B.J."/>
            <person name="Hornburger P."/>
            <person name="Mueller R.-W."/>
            <person name="Bruemmer F."/>
            <person name="Labrenz M."/>
            <person name="Spormann A.M."/>
            <person name="Op den Camp H."/>
            <person name="Overmann J."/>
            <person name="Amann R."/>
            <person name="Jetten M.S.M."/>
            <person name="Mascher T."/>
            <person name="Medema M.H."/>
            <person name="Devos D.P."/>
            <person name="Kaster A.-K."/>
            <person name="Ovreas L."/>
            <person name="Rohde M."/>
            <person name="Galperin M.Y."/>
            <person name="Jogler C."/>
        </authorList>
    </citation>
    <scope>NUCLEOTIDE SEQUENCE [LARGE SCALE GENOMIC DNA]</scope>
    <source>
        <strain evidence="8 9">OJF2</strain>
    </source>
</reference>
<keyword evidence="9" id="KW-1185">Reference proteome</keyword>
<dbReference type="GO" id="GO:0050660">
    <property type="term" value="F:flavin adenine dinucleotide binding"/>
    <property type="evidence" value="ECO:0007669"/>
    <property type="project" value="InterPro"/>
</dbReference>
<dbReference type="SUPFAM" id="SSF51905">
    <property type="entry name" value="FAD/NAD(P)-binding domain"/>
    <property type="match status" value="1"/>
</dbReference>
<dbReference type="AlphaFoldDB" id="A0A5B9W5I4"/>
<keyword evidence="4" id="KW-0274">FAD</keyword>
<dbReference type="PRINTS" id="PR00368">
    <property type="entry name" value="FADPNR"/>
</dbReference>
<dbReference type="InterPro" id="IPR036188">
    <property type="entry name" value="FAD/NAD-bd_sf"/>
</dbReference>
<comment type="cofactor">
    <cofactor evidence="1">
        <name>FAD</name>
        <dbReference type="ChEBI" id="CHEBI:57692"/>
    </cofactor>
</comment>
<dbReference type="EMBL" id="CP042997">
    <property type="protein sequence ID" value="QEH35240.1"/>
    <property type="molecule type" value="Genomic_DNA"/>
</dbReference>
<name>A0A5B9W5I4_9BACT</name>
<protein>
    <submittedName>
        <fullName evidence="8">FAD-containing monooxygenase EthA</fullName>
        <ecNumber evidence="8">1.14.13.-</ecNumber>
    </submittedName>
</protein>
<dbReference type="KEGG" id="agv:OJF2_37870"/>
<dbReference type="FunFam" id="3.50.50.60:FF:000228">
    <property type="entry name" value="FAD-containing monooxygenase EthA"/>
    <property type="match status" value="1"/>
</dbReference>
<organism evidence="8 9">
    <name type="scientific">Aquisphaera giovannonii</name>
    <dbReference type="NCBI Taxonomy" id="406548"/>
    <lineage>
        <taxon>Bacteria</taxon>
        <taxon>Pseudomonadati</taxon>
        <taxon>Planctomycetota</taxon>
        <taxon>Planctomycetia</taxon>
        <taxon>Isosphaerales</taxon>
        <taxon>Isosphaeraceae</taxon>
        <taxon>Aquisphaera</taxon>
    </lineage>
</organism>
<dbReference type="InterPro" id="IPR020946">
    <property type="entry name" value="Flavin_mOase-like"/>
</dbReference>
<dbReference type="Pfam" id="PF13450">
    <property type="entry name" value="NAD_binding_8"/>
    <property type="match status" value="1"/>
</dbReference>
<evidence type="ECO:0000256" key="5">
    <source>
        <dbReference type="ARBA" id="ARBA00022857"/>
    </source>
</evidence>
<evidence type="ECO:0000256" key="3">
    <source>
        <dbReference type="ARBA" id="ARBA00022630"/>
    </source>
</evidence>
<evidence type="ECO:0000256" key="2">
    <source>
        <dbReference type="ARBA" id="ARBA00010139"/>
    </source>
</evidence>
<dbReference type="GO" id="GO:0004499">
    <property type="term" value="F:N,N-dimethylaniline monooxygenase activity"/>
    <property type="evidence" value="ECO:0007669"/>
    <property type="project" value="InterPro"/>
</dbReference>
<evidence type="ECO:0000256" key="1">
    <source>
        <dbReference type="ARBA" id="ARBA00001974"/>
    </source>
</evidence>
<evidence type="ECO:0000256" key="4">
    <source>
        <dbReference type="ARBA" id="ARBA00022827"/>
    </source>
</evidence>
<dbReference type="GO" id="GO:0050661">
    <property type="term" value="F:NADP binding"/>
    <property type="evidence" value="ECO:0007669"/>
    <property type="project" value="InterPro"/>
</dbReference>
<keyword evidence="7 8" id="KW-0503">Monooxygenase</keyword>
<gene>
    <name evidence="8" type="primary">ethA</name>
    <name evidence="8" type="ORF">OJF2_37870</name>
</gene>
<keyword evidence="5" id="KW-0521">NADP</keyword>
<evidence type="ECO:0000256" key="7">
    <source>
        <dbReference type="ARBA" id="ARBA00023033"/>
    </source>
</evidence>
<evidence type="ECO:0000313" key="9">
    <source>
        <dbReference type="Proteomes" id="UP000324233"/>
    </source>
</evidence>
<dbReference type="InterPro" id="IPR051820">
    <property type="entry name" value="FAD-binding_MO"/>
</dbReference>
<dbReference type="RefSeq" id="WP_148595064.1">
    <property type="nucleotide sequence ID" value="NZ_CP042997.1"/>
</dbReference>
<dbReference type="PANTHER" id="PTHR43872:SF1">
    <property type="entry name" value="MONOOXYGENASE, PUTATIVE (AFU_ORTHOLOGUE AFUA_8G02570)-RELATED"/>
    <property type="match status" value="1"/>
</dbReference>
<keyword evidence="6 8" id="KW-0560">Oxidoreductase</keyword>
<sequence length="499" mass="55826">MSIEHFDVLVVGAGISGIAAGYYLQKLCPSRRYAILEGRGDLGGTWGLFRYPGARSDSDMFTLGYSFRPWEEPRSMAEAPAILDYLRETAREFGIDRRIRFRHRVRSASWSSESGRWTIEADAGEHPEPVRYTCDFLYLCSGYYDYERGYLPDFAGREEFRGLVVHPQHWPDGLDHRGKRVVVIGSGATAVTLVPALAEDAAHVVMLQRSPSYILSVPAEDRLARRIRRWLPGRAAHSLIRWKNILLTMYLYRLCRKKPERAKSLLRRGLARELPPDFDLDAHFRPRYEPWDQRLCFVPDGDLFRAIRSGRASVATGEVERFTRDGIRLAGGRELPADVIVTATGLNLLAWGGIRLVADGTVMEPGGCLTYKGVMLGNVPNCAGCAGYANASWTLRAELSAEYLCRLLNHMARRGYATCVPRCDLDASRGRPLLPLTSGYVRRGSDRLVKQGPEAPWVMHQNYVRDLLSLRWSRLDDGVLQFAAAGEPAAPGPSARPGG</sequence>
<keyword evidence="3" id="KW-0285">Flavoprotein</keyword>
<dbReference type="PANTHER" id="PTHR43872">
    <property type="entry name" value="MONOOXYGENASE, PUTATIVE (AFU_ORTHOLOGUE AFUA_8G02570)-RELATED"/>
    <property type="match status" value="1"/>
</dbReference>
<dbReference type="Pfam" id="PF00743">
    <property type="entry name" value="FMO-like"/>
    <property type="match status" value="1"/>
</dbReference>